<proteinExistence type="predicted"/>
<name>A0A0C3EYQ0_PILCF</name>
<evidence type="ECO:0000313" key="2">
    <source>
        <dbReference type="Proteomes" id="UP000054166"/>
    </source>
</evidence>
<protein>
    <submittedName>
        <fullName evidence="1">Uncharacterized protein</fullName>
    </submittedName>
</protein>
<dbReference type="Proteomes" id="UP000054166">
    <property type="component" value="Unassembled WGS sequence"/>
</dbReference>
<gene>
    <name evidence="1" type="ORF">PILCRDRAFT_733989</name>
</gene>
<dbReference type="EMBL" id="KN833094">
    <property type="protein sequence ID" value="KIM73069.1"/>
    <property type="molecule type" value="Genomic_DNA"/>
</dbReference>
<dbReference type="HOGENOM" id="CLU_1378608_0_0_1"/>
<keyword evidence="2" id="KW-1185">Reference proteome</keyword>
<sequence>MDHDSSTDNAINVIVYHPKGRNLTLINKFSKWELAVPGHLKLVPHTDLAKGETQTQNRTGLPCMIRGSRRITLYTVPAWTLRPNYFMKTSPTAYLSLTEKSKTAFEASLLLLIRHANNPSTNDEARRIVSLQSPTSTVRPFLQSTAVFIPIEHHVLPTNSFRRGDYGHKRGVHHHYTPLEIRRIGAWLPTLASVEGDC</sequence>
<dbReference type="AlphaFoldDB" id="A0A0C3EYQ0"/>
<dbReference type="InParanoid" id="A0A0C3EYQ0"/>
<accession>A0A0C3EYQ0</accession>
<reference evidence="2" key="2">
    <citation type="submission" date="2015-01" db="EMBL/GenBank/DDBJ databases">
        <title>Evolutionary Origins and Diversification of the Mycorrhizal Mutualists.</title>
        <authorList>
            <consortium name="DOE Joint Genome Institute"/>
            <consortium name="Mycorrhizal Genomics Consortium"/>
            <person name="Kohler A."/>
            <person name="Kuo A."/>
            <person name="Nagy L.G."/>
            <person name="Floudas D."/>
            <person name="Copeland A."/>
            <person name="Barry K.W."/>
            <person name="Cichocki N."/>
            <person name="Veneault-Fourrey C."/>
            <person name="LaButti K."/>
            <person name="Lindquist E.A."/>
            <person name="Lipzen A."/>
            <person name="Lundell T."/>
            <person name="Morin E."/>
            <person name="Murat C."/>
            <person name="Riley R."/>
            <person name="Ohm R."/>
            <person name="Sun H."/>
            <person name="Tunlid A."/>
            <person name="Henrissat B."/>
            <person name="Grigoriev I.V."/>
            <person name="Hibbett D.S."/>
            <person name="Martin F."/>
        </authorList>
    </citation>
    <scope>NUCLEOTIDE SEQUENCE [LARGE SCALE GENOMIC DNA]</scope>
    <source>
        <strain evidence="2">F 1598</strain>
    </source>
</reference>
<evidence type="ECO:0000313" key="1">
    <source>
        <dbReference type="EMBL" id="KIM73069.1"/>
    </source>
</evidence>
<reference evidence="1 2" key="1">
    <citation type="submission" date="2014-04" db="EMBL/GenBank/DDBJ databases">
        <authorList>
            <consortium name="DOE Joint Genome Institute"/>
            <person name="Kuo A."/>
            <person name="Tarkka M."/>
            <person name="Buscot F."/>
            <person name="Kohler A."/>
            <person name="Nagy L.G."/>
            <person name="Floudas D."/>
            <person name="Copeland A."/>
            <person name="Barry K.W."/>
            <person name="Cichocki N."/>
            <person name="Veneault-Fourrey C."/>
            <person name="LaButti K."/>
            <person name="Lindquist E.A."/>
            <person name="Lipzen A."/>
            <person name="Lundell T."/>
            <person name="Morin E."/>
            <person name="Murat C."/>
            <person name="Sun H."/>
            <person name="Tunlid A."/>
            <person name="Henrissat B."/>
            <person name="Grigoriev I.V."/>
            <person name="Hibbett D.S."/>
            <person name="Martin F."/>
            <person name="Nordberg H.P."/>
            <person name="Cantor M.N."/>
            <person name="Hua S.X."/>
        </authorList>
    </citation>
    <scope>NUCLEOTIDE SEQUENCE [LARGE SCALE GENOMIC DNA]</scope>
    <source>
        <strain evidence="1 2">F 1598</strain>
    </source>
</reference>
<organism evidence="1 2">
    <name type="scientific">Piloderma croceum (strain F 1598)</name>
    <dbReference type="NCBI Taxonomy" id="765440"/>
    <lineage>
        <taxon>Eukaryota</taxon>
        <taxon>Fungi</taxon>
        <taxon>Dikarya</taxon>
        <taxon>Basidiomycota</taxon>
        <taxon>Agaricomycotina</taxon>
        <taxon>Agaricomycetes</taxon>
        <taxon>Agaricomycetidae</taxon>
        <taxon>Atheliales</taxon>
        <taxon>Atheliaceae</taxon>
        <taxon>Piloderma</taxon>
    </lineage>
</organism>